<gene>
    <name evidence="1" type="ORF">LCGC14_0220830</name>
</gene>
<comment type="caution">
    <text evidence="1">The sequence shown here is derived from an EMBL/GenBank/DDBJ whole genome shotgun (WGS) entry which is preliminary data.</text>
</comment>
<dbReference type="PROSITE" id="PS51257">
    <property type="entry name" value="PROKAR_LIPOPROTEIN"/>
    <property type="match status" value="1"/>
</dbReference>
<dbReference type="AlphaFoldDB" id="A0A0F9UDF0"/>
<accession>A0A0F9UDF0</accession>
<protein>
    <submittedName>
        <fullName evidence="1">Uncharacterized protein</fullName>
    </submittedName>
</protein>
<sequence>MTKKFVTLTLGAFMMIGIMGCTITTAGEASWEMYGGFRTRQHSDIPAKVTIQSSVVDKIVDSLTDGEVSEEE</sequence>
<evidence type="ECO:0000313" key="1">
    <source>
        <dbReference type="EMBL" id="KKN91215.1"/>
    </source>
</evidence>
<organism evidence="1">
    <name type="scientific">marine sediment metagenome</name>
    <dbReference type="NCBI Taxonomy" id="412755"/>
    <lineage>
        <taxon>unclassified sequences</taxon>
        <taxon>metagenomes</taxon>
        <taxon>ecological metagenomes</taxon>
    </lineage>
</organism>
<reference evidence="1" key="1">
    <citation type="journal article" date="2015" name="Nature">
        <title>Complex archaea that bridge the gap between prokaryotes and eukaryotes.</title>
        <authorList>
            <person name="Spang A."/>
            <person name="Saw J.H."/>
            <person name="Jorgensen S.L."/>
            <person name="Zaremba-Niedzwiedzka K."/>
            <person name="Martijn J."/>
            <person name="Lind A.E."/>
            <person name="van Eijk R."/>
            <person name="Schleper C."/>
            <person name="Guy L."/>
            <person name="Ettema T.J."/>
        </authorList>
    </citation>
    <scope>NUCLEOTIDE SEQUENCE</scope>
</reference>
<name>A0A0F9UDF0_9ZZZZ</name>
<dbReference type="EMBL" id="LAZR01000105">
    <property type="protein sequence ID" value="KKN91215.1"/>
    <property type="molecule type" value="Genomic_DNA"/>
</dbReference>
<proteinExistence type="predicted"/>